<evidence type="ECO:0000313" key="2">
    <source>
        <dbReference type="EMBL" id="MFC3608768.1"/>
    </source>
</evidence>
<evidence type="ECO:0000313" key="3">
    <source>
        <dbReference type="Proteomes" id="UP001595630"/>
    </source>
</evidence>
<dbReference type="PANTHER" id="PTHR30093">
    <property type="entry name" value="GENERAL SECRETION PATHWAY PROTEIN G"/>
    <property type="match status" value="1"/>
</dbReference>
<dbReference type="Gene3D" id="3.30.700.10">
    <property type="entry name" value="Glycoprotein, Type 4 Pilin"/>
    <property type="match status" value="1"/>
</dbReference>
<dbReference type="SUPFAM" id="SSF54523">
    <property type="entry name" value="Pili subunits"/>
    <property type="match status" value="1"/>
</dbReference>
<evidence type="ECO:0000256" key="1">
    <source>
        <dbReference type="SAM" id="Phobius"/>
    </source>
</evidence>
<protein>
    <submittedName>
        <fullName evidence="2">Type IV pilin protein</fullName>
    </submittedName>
</protein>
<reference evidence="3" key="1">
    <citation type="journal article" date="2019" name="Int. J. Syst. Evol. Microbiol.">
        <title>The Global Catalogue of Microorganisms (GCM) 10K type strain sequencing project: providing services to taxonomists for standard genome sequencing and annotation.</title>
        <authorList>
            <consortium name="The Broad Institute Genomics Platform"/>
            <consortium name="The Broad Institute Genome Sequencing Center for Infectious Disease"/>
            <person name="Wu L."/>
            <person name="Ma J."/>
        </authorList>
    </citation>
    <scope>NUCLEOTIDE SEQUENCE [LARGE SCALE GENOMIC DNA]</scope>
    <source>
        <strain evidence="3">KCTC 42447</strain>
    </source>
</reference>
<dbReference type="RefSeq" id="WP_386365604.1">
    <property type="nucleotide sequence ID" value="NZ_JBHRXZ010000022.1"/>
</dbReference>
<dbReference type="NCBIfam" id="TIGR02532">
    <property type="entry name" value="IV_pilin_GFxxxE"/>
    <property type="match status" value="1"/>
</dbReference>
<keyword evidence="3" id="KW-1185">Reference proteome</keyword>
<comment type="caution">
    <text evidence="2">The sequence shown here is derived from an EMBL/GenBank/DDBJ whole genome shotgun (WGS) entry which is preliminary data.</text>
</comment>
<keyword evidence="1" id="KW-0812">Transmembrane</keyword>
<proteinExistence type="predicted"/>
<accession>A0ABV7TBJ9</accession>
<dbReference type="PANTHER" id="PTHR30093:SF47">
    <property type="entry name" value="TYPE IV PILUS NON-CORE MINOR PILIN PILE"/>
    <property type="match status" value="1"/>
</dbReference>
<dbReference type="Proteomes" id="UP001595630">
    <property type="component" value="Unassembled WGS sequence"/>
</dbReference>
<dbReference type="InterPro" id="IPR012902">
    <property type="entry name" value="N_methyl_site"/>
</dbReference>
<dbReference type="EMBL" id="JBHRXZ010000022">
    <property type="protein sequence ID" value="MFC3608768.1"/>
    <property type="molecule type" value="Genomic_DNA"/>
</dbReference>
<gene>
    <name evidence="2" type="ORF">ACFOMF_13350</name>
</gene>
<organism evidence="2 3">
    <name type="scientific">Stutzerimonas tarimensis</name>
    <dbReference type="NCBI Taxonomy" id="1507735"/>
    <lineage>
        <taxon>Bacteria</taxon>
        <taxon>Pseudomonadati</taxon>
        <taxon>Pseudomonadota</taxon>
        <taxon>Gammaproteobacteria</taxon>
        <taxon>Pseudomonadales</taxon>
        <taxon>Pseudomonadaceae</taxon>
        <taxon>Stutzerimonas</taxon>
    </lineage>
</organism>
<sequence length="137" mass="14556">MRQNGFTLIEMMIAVAILGVLVAIAYPSYTEHVSKGKRAEAKAALMEAAQNLERYFSVNGSYVDSGGDLPSVYATSVPVSGAANYRVQVVGTPARNTFVLEATRAGSMSSDACGDFRINQAGAKSLGNNTRPVDDCW</sequence>
<name>A0ABV7TBJ9_9GAMM</name>
<feature type="transmembrane region" description="Helical" evidence="1">
    <location>
        <begin position="6"/>
        <end position="29"/>
    </location>
</feature>
<keyword evidence="1" id="KW-0472">Membrane</keyword>
<keyword evidence="1" id="KW-1133">Transmembrane helix</keyword>
<dbReference type="InterPro" id="IPR045584">
    <property type="entry name" value="Pilin-like"/>
</dbReference>
<dbReference type="InterPro" id="IPR031982">
    <property type="entry name" value="PilE-like"/>
</dbReference>
<dbReference type="Pfam" id="PF16732">
    <property type="entry name" value="ComP_DUS"/>
    <property type="match status" value="1"/>
</dbReference>
<dbReference type="Pfam" id="PF07963">
    <property type="entry name" value="N_methyl"/>
    <property type="match status" value="1"/>
</dbReference>